<dbReference type="AlphaFoldDB" id="A0A0B5DQ29"/>
<accession>A0A0B5DQ29</accession>
<keyword evidence="1" id="KW-0521">NADP</keyword>
<gene>
    <name evidence="4" type="ORF">P73_0514</name>
</gene>
<dbReference type="PANTHER" id="PTHR43103:SF3">
    <property type="entry name" value="ADP-L-GLYCERO-D-MANNO-HEPTOSE-6-EPIMERASE"/>
    <property type="match status" value="1"/>
</dbReference>
<proteinExistence type="predicted"/>
<dbReference type="Gene3D" id="3.40.50.720">
    <property type="entry name" value="NAD(P)-binding Rossmann-like Domain"/>
    <property type="match status" value="1"/>
</dbReference>
<dbReference type="HOGENOM" id="CLU_068248_0_0_5"/>
<name>A0A0B5DQ29_9RHOB</name>
<protein>
    <recommendedName>
        <fullName evidence="3">NAD-dependent epimerase/dehydratase domain-containing protein</fullName>
    </recommendedName>
</protein>
<reference evidence="4 5" key="1">
    <citation type="journal article" date="2014" name="Int. J. Syst. Evol. Microbiol.">
        <title>Celeribacter indicus sp. nov., a polycyclic aromatic hydrocarbon-degrading bacterium from deep-sea sediment and reclassification of Huaishuia halophila as Celeribacter halophilus comb. nov.</title>
        <authorList>
            <person name="Lai Q."/>
            <person name="Cao J."/>
            <person name="Yuan J."/>
            <person name="Li F."/>
            <person name="Shao Z."/>
        </authorList>
    </citation>
    <scope>NUCLEOTIDE SEQUENCE [LARGE SCALE GENOMIC DNA]</scope>
    <source>
        <strain evidence="4">P73</strain>
    </source>
</reference>
<dbReference type="KEGG" id="cid:P73_0514"/>
<dbReference type="Proteomes" id="UP000031521">
    <property type="component" value="Chromosome"/>
</dbReference>
<evidence type="ECO:0000313" key="4">
    <source>
        <dbReference type="EMBL" id="AJE45229.1"/>
    </source>
</evidence>
<dbReference type="RefSeq" id="WP_043868328.1">
    <property type="nucleotide sequence ID" value="NZ_CP004393.1"/>
</dbReference>
<evidence type="ECO:0000256" key="1">
    <source>
        <dbReference type="ARBA" id="ARBA00022857"/>
    </source>
</evidence>
<evidence type="ECO:0000259" key="3">
    <source>
        <dbReference type="Pfam" id="PF01370"/>
    </source>
</evidence>
<organism evidence="4 5">
    <name type="scientific">Celeribacter indicus</name>
    <dbReference type="NCBI Taxonomy" id="1208324"/>
    <lineage>
        <taxon>Bacteria</taxon>
        <taxon>Pseudomonadati</taxon>
        <taxon>Pseudomonadota</taxon>
        <taxon>Alphaproteobacteria</taxon>
        <taxon>Rhodobacterales</taxon>
        <taxon>Roseobacteraceae</taxon>
        <taxon>Celeribacter</taxon>
    </lineage>
</organism>
<dbReference type="OrthoDB" id="7687386at2"/>
<dbReference type="PANTHER" id="PTHR43103">
    <property type="entry name" value="NUCLEOSIDE-DIPHOSPHATE-SUGAR EPIMERASE"/>
    <property type="match status" value="1"/>
</dbReference>
<keyword evidence="2" id="KW-0119">Carbohydrate metabolism</keyword>
<sequence length="298" mass="31114">MDEGQAVYIGASGRIGTLLRAVARRVPADASPMLWQFRRPQARGLAHVLWPDLAEVAPLVALCRDRPVRTLFVFAGGTGSADRTDAAAMAANVHLTEAAISAAEAAGIPRVVVASSAAVYGAGRGRAFREDDACAPLDAYGHAKAEMERRCAERAARSGQEICCLRIGNVAGADMLLGSATRHPPGAPPLWLDIYPDGDGPRRSYIGPQSLLRVLLALHRAPGPLPAVLNLAAPHPVGMKALLAAAVVPWRPRPQTDATRQDITLDCGRLTALLPSVGIAASAGAICGEWREAAGKAG</sequence>
<dbReference type="SUPFAM" id="SSF51735">
    <property type="entry name" value="NAD(P)-binding Rossmann-fold domains"/>
    <property type="match status" value="1"/>
</dbReference>
<evidence type="ECO:0000256" key="2">
    <source>
        <dbReference type="ARBA" id="ARBA00023277"/>
    </source>
</evidence>
<evidence type="ECO:0000313" key="5">
    <source>
        <dbReference type="Proteomes" id="UP000031521"/>
    </source>
</evidence>
<dbReference type="InterPro" id="IPR036291">
    <property type="entry name" value="NAD(P)-bd_dom_sf"/>
</dbReference>
<dbReference type="Pfam" id="PF01370">
    <property type="entry name" value="Epimerase"/>
    <property type="match status" value="1"/>
</dbReference>
<feature type="domain" description="NAD-dependent epimerase/dehydratase" evidence="3">
    <location>
        <begin position="10"/>
        <end position="174"/>
    </location>
</feature>
<dbReference type="STRING" id="1208324.P73_0514"/>
<dbReference type="InterPro" id="IPR001509">
    <property type="entry name" value="Epimerase_deHydtase"/>
</dbReference>
<dbReference type="EMBL" id="CP004393">
    <property type="protein sequence ID" value="AJE45229.1"/>
    <property type="molecule type" value="Genomic_DNA"/>
</dbReference>
<keyword evidence="5" id="KW-1185">Reference proteome</keyword>